<protein>
    <recommendedName>
        <fullName evidence="1">RNA-directed RNA polymerase</fullName>
        <ecNumber evidence="1">2.7.7.48</ecNumber>
    </recommendedName>
    <alternativeName>
        <fullName evidence="7">RNA replicase beta chain</fullName>
    </alternativeName>
</protein>
<evidence type="ECO:0000256" key="4">
    <source>
        <dbReference type="ARBA" id="ARBA00022695"/>
    </source>
</evidence>
<organism evidence="11 12">
    <name type="scientific">ssRNA phage SRR6253161_1</name>
    <dbReference type="NCBI Taxonomy" id="2786488"/>
    <lineage>
        <taxon>Viruses</taxon>
        <taxon>Riboviria</taxon>
        <taxon>Orthornavirae</taxon>
        <taxon>Lenarviricota</taxon>
        <taxon>Leviviricetes</taxon>
        <taxon>Norzivirales</taxon>
        <taxon>Fiersviridae</taxon>
        <taxon>Iruqauvirus</taxon>
        <taxon>Iruqauvirus pelocola</taxon>
    </lineage>
</organism>
<dbReference type="PROSITE" id="PS50522">
    <property type="entry name" value="RDRP_PHAGE"/>
    <property type="match status" value="1"/>
</dbReference>
<proteinExistence type="predicted"/>
<dbReference type="InterPro" id="IPR005093">
    <property type="entry name" value="RNArep_beta"/>
</dbReference>
<evidence type="ECO:0000256" key="2">
    <source>
        <dbReference type="ARBA" id="ARBA00022484"/>
    </source>
</evidence>
<feature type="binding site" evidence="9">
    <location>
        <position position="350"/>
    </location>
    <ligand>
        <name>Mg(2+)</name>
        <dbReference type="ChEBI" id="CHEBI:18420"/>
        <label>2</label>
    </ligand>
</feature>
<feature type="binding site" evidence="9">
    <location>
        <position position="266"/>
    </location>
    <ligand>
        <name>Mg(2+)</name>
        <dbReference type="ChEBI" id="CHEBI:18420"/>
        <label>2</label>
    </ligand>
</feature>
<reference evidence="11" key="1">
    <citation type="submission" date="2020-09" db="EMBL/GenBank/DDBJ databases">
        <title>Leviviricetes taxonomy.</title>
        <authorList>
            <person name="Stockdale S.R."/>
            <person name="Callanan J."/>
            <person name="Adriaenssens E.M."/>
            <person name="Kuhn J.H."/>
            <person name="Rumnieks J."/>
            <person name="Shkoporov A."/>
            <person name="Draper L.A."/>
            <person name="Ross P."/>
            <person name="Hill C."/>
        </authorList>
    </citation>
    <scope>NUCLEOTIDE SEQUENCE</scope>
</reference>
<accession>A0A8S5L1F1</accession>
<gene>
    <name evidence="11" type="primary">SRR6253161_1_5</name>
</gene>
<dbReference type="EMBL" id="BK013669">
    <property type="protein sequence ID" value="DAD50938.1"/>
    <property type="molecule type" value="Genomic_RNA"/>
</dbReference>
<keyword evidence="3" id="KW-0808">Transferase</keyword>
<evidence type="ECO:0000256" key="7">
    <source>
        <dbReference type="ARBA" id="ARBA00030248"/>
    </source>
</evidence>
<dbReference type="GeneID" id="80398420"/>
<dbReference type="RefSeq" id="YP_010769413.1">
    <property type="nucleotide sequence ID" value="NC_073966.1"/>
</dbReference>
<keyword evidence="6" id="KW-0693">Viral RNA replication</keyword>
<dbReference type="GO" id="GO:0003968">
    <property type="term" value="F:RNA-directed RNA polymerase activity"/>
    <property type="evidence" value="ECO:0007669"/>
    <property type="project" value="UniProtKB-KW"/>
</dbReference>
<keyword evidence="9" id="KW-0460">Magnesium</keyword>
<keyword evidence="2 11" id="KW-0696">RNA-directed RNA polymerase</keyword>
<dbReference type="GO" id="GO:0046872">
    <property type="term" value="F:metal ion binding"/>
    <property type="evidence" value="ECO:0007669"/>
    <property type="project" value="UniProtKB-KW"/>
</dbReference>
<keyword evidence="5" id="KW-0547">Nucleotide-binding</keyword>
<keyword evidence="12" id="KW-1185">Reference proteome</keyword>
<dbReference type="GO" id="GO:0039694">
    <property type="term" value="P:viral RNA genome replication"/>
    <property type="evidence" value="ECO:0007669"/>
    <property type="project" value="InterPro"/>
</dbReference>
<evidence type="ECO:0000256" key="1">
    <source>
        <dbReference type="ARBA" id="ARBA00012494"/>
    </source>
</evidence>
<keyword evidence="9" id="KW-0479">Metal-binding</keyword>
<evidence type="ECO:0000256" key="5">
    <source>
        <dbReference type="ARBA" id="ARBA00022741"/>
    </source>
</evidence>
<dbReference type="EC" id="2.7.7.48" evidence="1"/>
<feature type="binding site" evidence="9">
    <location>
        <position position="349"/>
    </location>
    <ligand>
        <name>Mg(2+)</name>
        <dbReference type="ChEBI" id="CHEBI:18420"/>
        <label>2</label>
    </ligand>
</feature>
<evidence type="ECO:0000259" key="10">
    <source>
        <dbReference type="PROSITE" id="PS50522"/>
    </source>
</evidence>
<evidence type="ECO:0000313" key="11">
    <source>
        <dbReference type="EMBL" id="DAD50938.1"/>
    </source>
</evidence>
<evidence type="ECO:0000256" key="3">
    <source>
        <dbReference type="ARBA" id="ARBA00022679"/>
    </source>
</evidence>
<dbReference type="Proteomes" id="UP000677313">
    <property type="component" value="Segment"/>
</dbReference>
<keyword evidence="4" id="KW-0548">Nucleotidyltransferase</keyword>
<evidence type="ECO:0000256" key="9">
    <source>
        <dbReference type="PIRSR" id="PIRSR605093-1"/>
    </source>
</evidence>
<name>A0A8S5L1F1_9VIRU</name>
<evidence type="ECO:0000256" key="8">
    <source>
        <dbReference type="ARBA" id="ARBA00048744"/>
    </source>
</evidence>
<dbReference type="KEGG" id="vg:80398420"/>
<dbReference type="Pfam" id="PF03431">
    <property type="entry name" value="RNA_replicase_B"/>
    <property type="match status" value="1"/>
</dbReference>
<evidence type="ECO:0000313" key="12">
    <source>
        <dbReference type="Proteomes" id="UP000677313"/>
    </source>
</evidence>
<comment type="catalytic activity">
    <reaction evidence="8">
        <text>RNA(n) + a ribonucleoside 5'-triphosphate = RNA(n+1) + diphosphate</text>
        <dbReference type="Rhea" id="RHEA:21248"/>
        <dbReference type="Rhea" id="RHEA-COMP:14527"/>
        <dbReference type="Rhea" id="RHEA-COMP:17342"/>
        <dbReference type="ChEBI" id="CHEBI:33019"/>
        <dbReference type="ChEBI" id="CHEBI:61557"/>
        <dbReference type="ChEBI" id="CHEBI:140395"/>
        <dbReference type="EC" id="2.7.7.48"/>
    </reaction>
</comment>
<comment type="cofactor">
    <cofactor evidence="9">
        <name>Mg(2+)</name>
        <dbReference type="ChEBI" id="CHEBI:18420"/>
    </cofactor>
    <text evidence="9">Binds 2 Mg(2+) per subunit.</text>
</comment>
<sequence length="528" mass="60356">MSKVFQLFQDAFSRLATAVDSPLAHRLFYCVRSDPDAVKRVSINPMDYTCPQTFANDYLLLSLCKKYKGLGTSVNKKSVALASWMKQEGINCQTNHRLLSGLVKPEVSAVLYIARQKIAKLLGDFDEQEMFDMADFGKGATFSIKRKNAQIDIKASHLPITITEDCLPYFRRLLRSDIHFAESFSMRRTRAIEFDIVPGNRHDTVPKTAFTDRNIAVEPLANSFLQKGVGKMIRKRLKSVGIDLNDQSRNQGLAEMAYKSKLATIDLSNASDSVSYAIVEELLPQEWFDVLDDLRSKRTLINEQWQLQQKFSSMGNGFTFELESLIFYALSYACRSYVQADGPIGIFGDDIIVSNSYSGFLVEVLSECGFEVNTEKSYHGGFFFESCGKHYFKGCDVTPVYQKELVATLPEIIRFHNRLYRWHRKQWYSLEGLSPILRDLRLHAPEYVIPDVSESDDGFLRPRHKLNLRFDPNRGWHCKVLVPTTVKFPANDLALLAVALRRRMTSFGGFVELPLEFYVTEMRWVSAF</sequence>
<feature type="domain" description="RdRp catalytic" evidence="10">
    <location>
        <begin position="251"/>
        <end position="381"/>
    </location>
</feature>
<dbReference type="InterPro" id="IPR007096">
    <property type="entry name" value="RNA-dir_Rpol_cat_phage"/>
</dbReference>
<evidence type="ECO:0000256" key="6">
    <source>
        <dbReference type="ARBA" id="ARBA00022953"/>
    </source>
</evidence>
<dbReference type="GO" id="GO:0000166">
    <property type="term" value="F:nucleotide binding"/>
    <property type="evidence" value="ECO:0007669"/>
    <property type="project" value="UniProtKB-KW"/>
</dbReference>